<dbReference type="GO" id="GO:0005829">
    <property type="term" value="C:cytosol"/>
    <property type="evidence" value="ECO:0007669"/>
    <property type="project" value="TreeGrafter"/>
</dbReference>
<protein>
    <submittedName>
        <fullName evidence="1">Transcriptional regulator</fullName>
    </submittedName>
</protein>
<dbReference type="PANTHER" id="PTHR33221:SF9">
    <property type="entry name" value="RRF2 FAMILY PROTEIN"/>
    <property type="match status" value="1"/>
</dbReference>
<sequence length="132" mass="14653">MKYSQATDYALHAMLYMVTVASDKPVGVQLLAEKLGVSQTYLSKMMTKLVKAGLIQSAPGANGGYRLRRKSEEISFLDIIHAIEGTASFFECSLDHGSECLIQQVVIDAERQMEQYLENTKIADLAKTMKTE</sequence>
<dbReference type="KEGG" id="pod:PODO_14200"/>
<dbReference type="RefSeq" id="WP_036678138.1">
    <property type="nucleotide sequence ID" value="NZ_CP009428.1"/>
</dbReference>
<gene>
    <name evidence="1" type="ORF">BJP51_07325</name>
    <name evidence="2" type="ORF">BSO21_15555</name>
</gene>
<dbReference type="SUPFAM" id="SSF46785">
    <property type="entry name" value="Winged helix' DNA-binding domain"/>
    <property type="match status" value="1"/>
</dbReference>
<dbReference type="NCBIfam" id="TIGR00738">
    <property type="entry name" value="rrf2_super"/>
    <property type="match status" value="1"/>
</dbReference>
<dbReference type="STRING" id="189426.PODO_14200"/>
<dbReference type="PROSITE" id="PS51197">
    <property type="entry name" value="HTH_RRF2_2"/>
    <property type="match status" value="1"/>
</dbReference>
<dbReference type="EMBL" id="MKQP01000078">
    <property type="protein sequence ID" value="OMD21431.1"/>
    <property type="molecule type" value="Genomic_DNA"/>
</dbReference>
<organism evidence="1 4">
    <name type="scientific">Paenibacillus odorifer</name>
    <dbReference type="NCBI Taxonomy" id="189426"/>
    <lineage>
        <taxon>Bacteria</taxon>
        <taxon>Bacillati</taxon>
        <taxon>Bacillota</taxon>
        <taxon>Bacilli</taxon>
        <taxon>Bacillales</taxon>
        <taxon>Paenibacillaceae</taxon>
        <taxon>Paenibacillus</taxon>
    </lineage>
</organism>
<evidence type="ECO:0000313" key="3">
    <source>
        <dbReference type="Proteomes" id="UP000187158"/>
    </source>
</evidence>
<dbReference type="PROSITE" id="PS01332">
    <property type="entry name" value="HTH_RRF2_1"/>
    <property type="match status" value="1"/>
</dbReference>
<dbReference type="AlphaFoldDB" id="A0A1R0XE30"/>
<dbReference type="Proteomes" id="UP000187158">
    <property type="component" value="Unassembled WGS sequence"/>
</dbReference>
<dbReference type="Gene3D" id="1.10.10.10">
    <property type="entry name" value="Winged helix-like DNA-binding domain superfamily/Winged helix DNA-binding domain"/>
    <property type="match status" value="1"/>
</dbReference>
<dbReference type="PANTHER" id="PTHR33221">
    <property type="entry name" value="WINGED HELIX-TURN-HELIX TRANSCRIPTIONAL REGULATOR, RRF2 FAMILY"/>
    <property type="match status" value="1"/>
</dbReference>
<dbReference type="InterPro" id="IPR036388">
    <property type="entry name" value="WH-like_DNA-bd_sf"/>
</dbReference>
<evidence type="ECO:0000313" key="2">
    <source>
        <dbReference type="EMBL" id="OMD33328.1"/>
    </source>
</evidence>
<dbReference type="EMBL" id="MPVP01000092">
    <property type="protein sequence ID" value="OMD33328.1"/>
    <property type="molecule type" value="Genomic_DNA"/>
</dbReference>
<dbReference type="eggNOG" id="COG1959">
    <property type="taxonomic scope" value="Bacteria"/>
</dbReference>
<evidence type="ECO:0000313" key="4">
    <source>
        <dbReference type="Proteomes" id="UP000187465"/>
    </source>
</evidence>
<dbReference type="Pfam" id="PF02082">
    <property type="entry name" value="Rrf2"/>
    <property type="match status" value="1"/>
</dbReference>
<keyword evidence="3" id="KW-1185">Reference proteome</keyword>
<proteinExistence type="predicted"/>
<comment type="caution">
    <text evidence="1">The sequence shown here is derived from an EMBL/GenBank/DDBJ whole genome shotgun (WGS) entry which is preliminary data.</text>
</comment>
<accession>A0A1R0XE30</accession>
<dbReference type="GeneID" id="31571347"/>
<dbReference type="InterPro" id="IPR000944">
    <property type="entry name" value="Tscrpt_reg_Rrf2"/>
</dbReference>
<dbReference type="GO" id="GO:0003700">
    <property type="term" value="F:DNA-binding transcription factor activity"/>
    <property type="evidence" value="ECO:0007669"/>
    <property type="project" value="TreeGrafter"/>
</dbReference>
<reference evidence="1 4" key="1">
    <citation type="submission" date="2016-10" db="EMBL/GenBank/DDBJ databases">
        <title>Paenibacillus species isolates.</title>
        <authorList>
            <person name="Beno S.M."/>
        </authorList>
    </citation>
    <scope>NUCLEOTIDE SEQUENCE [LARGE SCALE GENOMIC DNA]</scope>
    <source>
        <strain evidence="2 3">FSL H7-0433</strain>
        <strain evidence="1 4">FSL H7-0604</strain>
    </source>
</reference>
<dbReference type="InterPro" id="IPR030489">
    <property type="entry name" value="TR_Rrf2-type_CS"/>
</dbReference>
<name>A0A1R0XE30_9BACL</name>
<dbReference type="InterPro" id="IPR036390">
    <property type="entry name" value="WH_DNA-bd_sf"/>
</dbReference>
<evidence type="ECO:0000313" key="1">
    <source>
        <dbReference type="EMBL" id="OMD21431.1"/>
    </source>
</evidence>
<dbReference type="Proteomes" id="UP000187465">
    <property type="component" value="Unassembled WGS sequence"/>
</dbReference>